<evidence type="ECO:0000256" key="5">
    <source>
        <dbReference type="ARBA" id="ARBA00022840"/>
    </source>
</evidence>
<keyword evidence="4" id="KW-0347">Helicase</keyword>
<dbReference type="Pfam" id="PF11952">
    <property type="entry name" value="XTBD"/>
    <property type="match status" value="1"/>
</dbReference>
<dbReference type="InterPro" id="IPR057067">
    <property type="entry name" value="Paxt-1-like_C"/>
</dbReference>
<dbReference type="GO" id="GO:0005524">
    <property type="term" value="F:ATP binding"/>
    <property type="evidence" value="ECO:0007669"/>
    <property type="project" value="UniProtKB-KW"/>
</dbReference>
<evidence type="ECO:0000256" key="2">
    <source>
        <dbReference type="ARBA" id="ARBA00022741"/>
    </source>
</evidence>
<evidence type="ECO:0000256" key="3">
    <source>
        <dbReference type="ARBA" id="ARBA00022801"/>
    </source>
</evidence>
<dbReference type="InterPro" id="IPR001650">
    <property type="entry name" value="Helicase_C-like"/>
</dbReference>
<feature type="domain" description="DEAD-box RNA helicase Q" evidence="14">
    <location>
        <begin position="460"/>
        <end position="488"/>
    </location>
</feature>
<gene>
    <name evidence="16" type="ORF">L5515_001752</name>
</gene>
<dbReference type="Proteomes" id="UP000829354">
    <property type="component" value="Chromosome I"/>
</dbReference>
<dbReference type="SUPFAM" id="SSF52540">
    <property type="entry name" value="P-loop containing nucleoside triphosphate hydrolases"/>
    <property type="match status" value="1"/>
</dbReference>
<dbReference type="InterPro" id="IPR021859">
    <property type="entry name" value="XTBD"/>
</dbReference>
<dbReference type="SMART" id="SM00490">
    <property type="entry name" value="HELICc"/>
    <property type="match status" value="1"/>
</dbReference>
<dbReference type="Pfam" id="PF24799">
    <property type="entry name" value="Paxt-1_C"/>
    <property type="match status" value="1"/>
</dbReference>
<feature type="short sequence motif" description="Q motif" evidence="10">
    <location>
        <begin position="460"/>
        <end position="488"/>
    </location>
</feature>
<dbReference type="GO" id="GO:0003723">
    <property type="term" value="F:RNA binding"/>
    <property type="evidence" value="ECO:0007669"/>
    <property type="project" value="UniProtKB-KW"/>
</dbReference>
<evidence type="ECO:0000313" key="16">
    <source>
        <dbReference type="EMBL" id="UMM13537.1"/>
    </source>
</evidence>
<dbReference type="CDD" id="cd17957">
    <property type="entry name" value="DEADc_DDX52"/>
    <property type="match status" value="1"/>
</dbReference>
<evidence type="ECO:0000259" key="14">
    <source>
        <dbReference type="PROSITE" id="PS51195"/>
    </source>
</evidence>
<dbReference type="GO" id="GO:0016787">
    <property type="term" value="F:hydrolase activity"/>
    <property type="evidence" value="ECO:0007669"/>
    <property type="project" value="UniProtKB-KW"/>
</dbReference>
<evidence type="ECO:0000313" key="17">
    <source>
        <dbReference type="Proteomes" id="UP000829354"/>
    </source>
</evidence>
<feature type="domain" description="Helicase ATP-binding" evidence="12">
    <location>
        <begin position="491"/>
        <end position="667"/>
    </location>
</feature>
<dbReference type="InterPro" id="IPR014001">
    <property type="entry name" value="Helicase_ATP-bd"/>
</dbReference>
<evidence type="ECO:0000259" key="12">
    <source>
        <dbReference type="PROSITE" id="PS51192"/>
    </source>
</evidence>
<dbReference type="CDD" id="cd18787">
    <property type="entry name" value="SF2_C_DEAD"/>
    <property type="match status" value="1"/>
</dbReference>
<dbReference type="PROSITE" id="PS51195">
    <property type="entry name" value="Q_MOTIF"/>
    <property type="match status" value="1"/>
</dbReference>
<comment type="catalytic activity">
    <reaction evidence="9">
        <text>ATP + H2O = ADP + phosphate + H(+)</text>
        <dbReference type="Rhea" id="RHEA:13065"/>
        <dbReference type="ChEBI" id="CHEBI:15377"/>
        <dbReference type="ChEBI" id="CHEBI:15378"/>
        <dbReference type="ChEBI" id="CHEBI:30616"/>
        <dbReference type="ChEBI" id="CHEBI:43474"/>
        <dbReference type="ChEBI" id="CHEBI:456216"/>
        <dbReference type="EC" id="3.6.4.13"/>
    </reaction>
</comment>
<dbReference type="Pfam" id="PF00271">
    <property type="entry name" value="Helicase_C"/>
    <property type="match status" value="1"/>
</dbReference>
<feature type="domain" description="Helicase C-terminal" evidence="13">
    <location>
        <begin position="678"/>
        <end position="841"/>
    </location>
</feature>
<evidence type="ECO:0000256" key="1">
    <source>
        <dbReference type="ARBA" id="ARBA00012552"/>
    </source>
</evidence>
<protein>
    <recommendedName>
        <fullName evidence="8">Probable ATP-dependent RNA helicase DDX52</fullName>
        <ecNumber evidence="1">3.6.4.13</ecNumber>
    </recommendedName>
</protein>
<name>A0AAE9J4N2_CAEBR</name>
<keyword evidence="6" id="KW-0694">RNA-binding</keyword>
<evidence type="ECO:0000256" key="8">
    <source>
        <dbReference type="ARBA" id="ARBA00044533"/>
    </source>
</evidence>
<organism evidence="16 17">
    <name type="scientific">Caenorhabditis briggsae</name>
    <dbReference type="NCBI Taxonomy" id="6238"/>
    <lineage>
        <taxon>Eukaryota</taxon>
        <taxon>Metazoa</taxon>
        <taxon>Ecdysozoa</taxon>
        <taxon>Nematoda</taxon>
        <taxon>Chromadorea</taxon>
        <taxon>Rhabditida</taxon>
        <taxon>Rhabditina</taxon>
        <taxon>Rhabditomorpha</taxon>
        <taxon>Rhabditoidea</taxon>
        <taxon>Rhabditidae</taxon>
        <taxon>Peloderinae</taxon>
        <taxon>Caenorhabditis</taxon>
    </lineage>
</organism>
<feature type="region of interest" description="Disordered" evidence="11">
    <location>
        <begin position="885"/>
        <end position="908"/>
    </location>
</feature>
<feature type="compositionally biased region" description="Basic and acidic residues" evidence="11">
    <location>
        <begin position="105"/>
        <end position="116"/>
    </location>
</feature>
<proteinExistence type="inferred from homology"/>
<sequence>MGKLEDVEAEKKVWESDDAWELRRAFMLAHYDDYPKIQLQCLSQLFINVKLLGCEYSESLMQKIQTMGAGIAASKDRTKSGNYVKASVAKKRQAVKPSDLEGASEEAKCPKIEKSPEPANSEAFNERLEQLKSSLAQTPHHLTGEQMIKAATNACMMKWYVKKVNQKVEIHIDRFVAFRHTFSQYCVDVNDCAINALIESILSCNMAVNDDGDEIRFNGVPADECYAKSVERRLLKIKSGIAGGAHNLKGLSTQLESVNMSLIQNAKKLEGWSQQLDLVTADLLIGSRILSSTECTKPAMASIADEMSSQVCQLILEGTINVVNSIKSHSSLEFQMSLAFRTLSFGIKKGPPQKKKLNNDSKELSTITEDSFRKFDELREKMIGKVETKQKKKVVKKVSKQASIQILSSRKRGYDSENDSESEAEEAVGDVEKKMQKLLDDIRRTNRIFTWGYQLPDIFLRFNDSSLSPSLLTHLSENDIRQPSPIQMQAIPFMMGRKNILASAPTGSGKTLAFALPVIDEILGLKRRADYSKSSKLLAIVLEPTRELAAQTYTEFVKYCSGTSISVANFSGEETDITHADILVSTPNRIVFHLDKIDTSLLRWLVVDESDRLFEVIEGQEKCFRNQLGAIYKACDAKCTRVAFFSATFSHEVEKWCKDNIENIGMVCVGERNSSNTSVKQELTYCGTEDGKKVAIRNLLRTAFRPPALVFVQSKDRAVQLVKLLSAIDSNLKVDSINSGKSDKERDDTMERFRNGEIWVLVCTELLGRGLDLSDVGLVINYDLPTSIISYIHRVGRTGRAGKTGHAVTYFTDTDMKYIKSIATVIRQSGFDVPEYLMEMKKVSRDRKKEMLKRAPKRQKIATVIEQVRKQKMAKAAYEKKEKLEAGSSSVKVSKSKKKMRKMTKSKV</sequence>
<dbReference type="GO" id="GO:0030490">
    <property type="term" value="P:maturation of SSU-rRNA"/>
    <property type="evidence" value="ECO:0007669"/>
    <property type="project" value="InterPro"/>
</dbReference>
<feature type="domain" description="XRN2-binding (XTBD)" evidence="15">
    <location>
        <begin position="7"/>
        <end position="91"/>
    </location>
</feature>
<keyword evidence="5" id="KW-0067">ATP-binding</keyword>
<dbReference type="InterPro" id="IPR014014">
    <property type="entry name" value="RNA_helicase_DEAD_Q_motif"/>
</dbReference>
<feature type="compositionally biased region" description="Acidic residues" evidence="11">
    <location>
        <begin position="416"/>
        <end position="429"/>
    </location>
</feature>
<accession>A0AAE9J4N2</accession>
<dbReference type="EC" id="3.6.4.13" evidence="1"/>
<evidence type="ECO:0000256" key="7">
    <source>
        <dbReference type="ARBA" id="ARBA00024355"/>
    </source>
</evidence>
<evidence type="ECO:0000256" key="9">
    <source>
        <dbReference type="ARBA" id="ARBA00047984"/>
    </source>
</evidence>
<dbReference type="Gene3D" id="3.40.50.300">
    <property type="entry name" value="P-loop containing nucleotide triphosphate hydrolases"/>
    <property type="match status" value="2"/>
</dbReference>
<dbReference type="PROSITE" id="PS51194">
    <property type="entry name" value="HELICASE_CTER"/>
    <property type="match status" value="1"/>
</dbReference>
<feature type="compositionally biased region" description="Basic residues" evidence="11">
    <location>
        <begin position="894"/>
        <end position="908"/>
    </location>
</feature>
<evidence type="ECO:0000256" key="4">
    <source>
        <dbReference type="ARBA" id="ARBA00022806"/>
    </source>
</evidence>
<evidence type="ECO:0000256" key="6">
    <source>
        <dbReference type="ARBA" id="ARBA00022884"/>
    </source>
</evidence>
<dbReference type="Pfam" id="PF00270">
    <property type="entry name" value="DEAD"/>
    <property type="match status" value="1"/>
</dbReference>
<keyword evidence="17" id="KW-1185">Reference proteome</keyword>
<dbReference type="SMART" id="SM00487">
    <property type="entry name" value="DEXDc"/>
    <property type="match status" value="1"/>
</dbReference>
<dbReference type="PROSITE" id="PS51827">
    <property type="entry name" value="XTBD"/>
    <property type="match status" value="1"/>
</dbReference>
<dbReference type="PROSITE" id="PS51192">
    <property type="entry name" value="HELICASE_ATP_BIND_1"/>
    <property type="match status" value="1"/>
</dbReference>
<feature type="region of interest" description="Disordered" evidence="11">
    <location>
        <begin position="95"/>
        <end position="122"/>
    </location>
</feature>
<dbReference type="AlphaFoldDB" id="A0AAE9J4N2"/>
<dbReference type="PANTHER" id="PTHR48430">
    <property type="entry name" value="PARTNER OF XRN-2 PROTEIN 1"/>
    <property type="match status" value="1"/>
</dbReference>
<dbReference type="EMBL" id="CP092620">
    <property type="protein sequence ID" value="UMM13537.1"/>
    <property type="molecule type" value="Genomic_DNA"/>
</dbReference>
<dbReference type="PANTHER" id="PTHR48430:SF1">
    <property type="entry name" value="PARTNER OF XRN-2 PROTEIN 1"/>
    <property type="match status" value="1"/>
</dbReference>
<evidence type="ECO:0000259" key="15">
    <source>
        <dbReference type="PROSITE" id="PS51827"/>
    </source>
</evidence>
<evidence type="ECO:0000256" key="11">
    <source>
        <dbReference type="SAM" id="MobiDB-lite"/>
    </source>
</evidence>
<dbReference type="InterPro" id="IPR027417">
    <property type="entry name" value="P-loop_NTPase"/>
</dbReference>
<dbReference type="GO" id="GO:0003724">
    <property type="term" value="F:RNA helicase activity"/>
    <property type="evidence" value="ECO:0007669"/>
    <property type="project" value="UniProtKB-EC"/>
</dbReference>
<evidence type="ECO:0000256" key="10">
    <source>
        <dbReference type="PROSITE-ProRule" id="PRU00552"/>
    </source>
</evidence>
<keyword evidence="2" id="KW-0547">Nucleotide-binding</keyword>
<comment type="similarity">
    <text evidence="7">Belongs to the DEAD box helicase family. DDX52/ROK1 subfamily.</text>
</comment>
<dbReference type="InterPro" id="IPR011545">
    <property type="entry name" value="DEAD/DEAH_box_helicase_dom"/>
</dbReference>
<dbReference type="InterPro" id="IPR044764">
    <property type="entry name" value="DDX52/Rok1_DEADc"/>
</dbReference>
<reference evidence="16 17" key="1">
    <citation type="submission" date="2022-04" db="EMBL/GenBank/DDBJ databases">
        <title>Chromosome-level reference genomes for two strains of Caenorhabditis briggsae: an improved platform for comparative genomics.</title>
        <authorList>
            <person name="Stevens L."/>
            <person name="Andersen E."/>
        </authorList>
    </citation>
    <scope>NUCLEOTIDE SEQUENCE [LARGE SCALE GENOMIC DNA]</scope>
    <source>
        <strain evidence="16">VX34</strain>
        <tissue evidence="16">Whole-organism</tissue>
    </source>
</reference>
<evidence type="ECO:0000259" key="13">
    <source>
        <dbReference type="PROSITE" id="PS51194"/>
    </source>
</evidence>
<feature type="region of interest" description="Disordered" evidence="11">
    <location>
        <begin position="409"/>
        <end position="429"/>
    </location>
</feature>
<keyword evidence="3" id="KW-0378">Hydrolase</keyword>